<dbReference type="AlphaFoldDB" id="A0A3S5FDG0"/>
<accession>A0A3S5FDG0</accession>
<reference evidence="1" key="1">
    <citation type="submission" date="2018-11" db="EMBL/GenBank/DDBJ databases">
        <authorList>
            <consortium name="Pathogen Informatics"/>
        </authorList>
    </citation>
    <scope>NUCLEOTIDE SEQUENCE</scope>
</reference>
<gene>
    <name evidence="1" type="ORF">PXEA_LOCUS12024</name>
</gene>
<evidence type="ECO:0000313" key="1">
    <source>
        <dbReference type="EMBL" id="VEL18584.1"/>
    </source>
</evidence>
<dbReference type="Proteomes" id="UP000784294">
    <property type="component" value="Unassembled WGS sequence"/>
</dbReference>
<evidence type="ECO:0000313" key="2">
    <source>
        <dbReference type="Proteomes" id="UP000784294"/>
    </source>
</evidence>
<dbReference type="EMBL" id="CAAALY010037677">
    <property type="protein sequence ID" value="VEL18584.1"/>
    <property type="molecule type" value="Genomic_DNA"/>
</dbReference>
<name>A0A3S5FDG0_9PLAT</name>
<proteinExistence type="predicted"/>
<keyword evidence="2" id="KW-1185">Reference proteome</keyword>
<sequence>MLYATIRRLAGYTSLTRLLEGSIPIDSHFNSDEPTHYHNMLADTGPKGPLEMYRHLPCSTKRGSASPLRRLRSVDSPFASAPALVNSVAVKPLGVFPS</sequence>
<organism evidence="1 2">
    <name type="scientific">Protopolystoma xenopodis</name>
    <dbReference type="NCBI Taxonomy" id="117903"/>
    <lineage>
        <taxon>Eukaryota</taxon>
        <taxon>Metazoa</taxon>
        <taxon>Spiralia</taxon>
        <taxon>Lophotrochozoa</taxon>
        <taxon>Platyhelminthes</taxon>
        <taxon>Monogenea</taxon>
        <taxon>Polyopisthocotylea</taxon>
        <taxon>Polystomatidea</taxon>
        <taxon>Polystomatidae</taxon>
        <taxon>Protopolystoma</taxon>
    </lineage>
</organism>
<comment type="caution">
    <text evidence="1">The sequence shown here is derived from an EMBL/GenBank/DDBJ whole genome shotgun (WGS) entry which is preliminary data.</text>
</comment>
<protein>
    <submittedName>
        <fullName evidence="1">Uncharacterized protein</fullName>
    </submittedName>
</protein>